<organism evidence="16 17">
    <name type="scientific">Cylindrotheca closterium</name>
    <dbReference type="NCBI Taxonomy" id="2856"/>
    <lineage>
        <taxon>Eukaryota</taxon>
        <taxon>Sar</taxon>
        <taxon>Stramenopiles</taxon>
        <taxon>Ochrophyta</taxon>
        <taxon>Bacillariophyta</taxon>
        <taxon>Bacillariophyceae</taxon>
        <taxon>Bacillariophycidae</taxon>
        <taxon>Bacillariales</taxon>
        <taxon>Bacillariaceae</taxon>
        <taxon>Cylindrotheca</taxon>
    </lineage>
</organism>
<feature type="signal peptide" evidence="15">
    <location>
        <begin position="1"/>
        <end position="20"/>
    </location>
</feature>
<evidence type="ECO:0000256" key="12">
    <source>
        <dbReference type="ARBA" id="ARBA00023136"/>
    </source>
</evidence>
<dbReference type="AlphaFoldDB" id="A0AAD2CDA7"/>
<feature type="compositionally biased region" description="Basic and acidic residues" evidence="13">
    <location>
        <begin position="367"/>
        <end position="383"/>
    </location>
</feature>
<dbReference type="GO" id="GO:0005739">
    <property type="term" value="C:mitochondrion"/>
    <property type="evidence" value="ECO:0007669"/>
    <property type="project" value="TreeGrafter"/>
</dbReference>
<protein>
    <recommendedName>
        <fullName evidence="18">Ubiquinol oxidase</fullName>
    </recommendedName>
</protein>
<keyword evidence="10" id="KW-0560">Oxidoreductase</keyword>
<dbReference type="GO" id="GO:0016020">
    <property type="term" value="C:membrane"/>
    <property type="evidence" value="ECO:0007669"/>
    <property type="project" value="UniProtKB-SubCell"/>
</dbReference>
<dbReference type="PANTHER" id="PTHR31803:SF19">
    <property type="entry name" value="UBIQUINOL OXIDASE"/>
    <property type="match status" value="1"/>
</dbReference>
<comment type="similarity">
    <text evidence="3">Belongs to the alternative oxidase family.</text>
</comment>
<evidence type="ECO:0000256" key="7">
    <source>
        <dbReference type="ARBA" id="ARBA00022723"/>
    </source>
</evidence>
<evidence type="ECO:0000256" key="6">
    <source>
        <dbReference type="ARBA" id="ARBA00022692"/>
    </source>
</evidence>
<keyword evidence="4" id="KW-0813">Transport</keyword>
<dbReference type="GO" id="GO:0010230">
    <property type="term" value="P:alternative respiration"/>
    <property type="evidence" value="ECO:0007669"/>
    <property type="project" value="TreeGrafter"/>
</dbReference>
<comment type="subcellular location">
    <subcellularLocation>
        <location evidence="2">Membrane</location>
    </subcellularLocation>
</comment>
<keyword evidence="5" id="KW-0679">Respiratory chain</keyword>
<reference evidence="16" key="1">
    <citation type="submission" date="2023-08" db="EMBL/GenBank/DDBJ databases">
        <authorList>
            <person name="Audoor S."/>
            <person name="Bilcke G."/>
        </authorList>
    </citation>
    <scope>NUCLEOTIDE SEQUENCE</scope>
</reference>
<keyword evidence="11" id="KW-0408">Iron</keyword>
<comment type="cofactor">
    <cofactor evidence="1">
        <name>Fe cation</name>
        <dbReference type="ChEBI" id="CHEBI:24875"/>
    </cofactor>
</comment>
<dbReference type="PANTHER" id="PTHR31803">
    <property type="entry name" value="ALTERNATIVE OXIDASE"/>
    <property type="match status" value="1"/>
</dbReference>
<evidence type="ECO:0000256" key="1">
    <source>
        <dbReference type="ARBA" id="ARBA00001962"/>
    </source>
</evidence>
<evidence type="ECO:0000256" key="4">
    <source>
        <dbReference type="ARBA" id="ARBA00022448"/>
    </source>
</evidence>
<sequence length="383" mass="43552">MLEKLLLLLAILSLTSVTSFQSTGIRHVQYANPSKLRSQTVKDEEISEESTRPIAEDPDSIYFEKGFGGGSNKPASAFILGSKFFVKQSKALGLQGLANVGLIGRDLNREVIAPQKLGLTLSNQAVKDAEVRREARDGRVETNAVARKLYDVGCYVLDELFTDRPIARFWFLETIARIPYFTYVSMLHLYESFGWWRGVQLRKVHNAEEYNELHHLLIMEALGGDAIWSDRFLGYHIAIGYYWALIVVFFFSPAVAYEFMELLESHAVDTYSTFLNENEEELKKLPAPAVAKSYYTSDDLYLFDDFQVSKKAGSRRPSCDTLYDVFQNICEDEAEHVKTMVACQDYARVGKLVESPHVPAMKRKTGSKKDEEDWGSRNDEMQP</sequence>
<dbReference type="GO" id="GO:0009916">
    <property type="term" value="F:alternative oxidase activity"/>
    <property type="evidence" value="ECO:0007669"/>
    <property type="project" value="InterPro"/>
</dbReference>
<dbReference type="InterPro" id="IPR038659">
    <property type="entry name" value="AOX_sf"/>
</dbReference>
<gene>
    <name evidence="16" type="ORF">CYCCA115_LOCUS990</name>
</gene>
<dbReference type="CDD" id="cd01053">
    <property type="entry name" value="AOX"/>
    <property type="match status" value="1"/>
</dbReference>
<keyword evidence="12 14" id="KW-0472">Membrane</keyword>
<dbReference type="EMBL" id="CAKOGP040000002">
    <property type="protein sequence ID" value="CAJ1922711.1"/>
    <property type="molecule type" value="Genomic_DNA"/>
</dbReference>
<dbReference type="Proteomes" id="UP001295423">
    <property type="component" value="Unassembled WGS sequence"/>
</dbReference>
<keyword evidence="7" id="KW-0479">Metal-binding</keyword>
<evidence type="ECO:0000313" key="16">
    <source>
        <dbReference type="EMBL" id="CAJ1922711.1"/>
    </source>
</evidence>
<evidence type="ECO:0000256" key="14">
    <source>
        <dbReference type="SAM" id="Phobius"/>
    </source>
</evidence>
<dbReference type="Gene3D" id="1.20.1260.140">
    <property type="entry name" value="Alternative oxidase"/>
    <property type="match status" value="1"/>
</dbReference>
<evidence type="ECO:0000256" key="5">
    <source>
        <dbReference type="ARBA" id="ARBA00022660"/>
    </source>
</evidence>
<keyword evidence="6 14" id="KW-0812">Transmembrane</keyword>
<dbReference type="Pfam" id="PF01786">
    <property type="entry name" value="AOX"/>
    <property type="match status" value="1"/>
</dbReference>
<evidence type="ECO:0000256" key="11">
    <source>
        <dbReference type="ARBA" id="ARBA00023004"/>
    </source>
</evidence>
<name>A0AAD2CDA7_9STRA</name>
<proteinExistence type="inferred from homology"/>
<keyword evidence="15" id="KW-0732">Signal</keyword>
<evidence type="ECO:0000256" key="2">
    <source>
        <dbReference type="ARBA" id="ARBA00004370"/>
    </source>
</evidence>
<evidence type="ECO:0000313" key="17">
    <source>
        <dbReference type="Proteomes" id="UP001295423"/>
    </source>
</evidence>
<comment type="caution">
    <text evidence="16">The sequence shown here is derived from an EMBL/GenBank/DDBJ whole genome shotgun (WGS) entry which is preliminary data.</text>
</comment>
<keyword evidence="9 14" id="KW-1133">Transmembrane helix</keyword>
<evidence type="ECO:0008006" key="18">
    <source>
        <dbReference type="Google" id="ProtNLM"/>
    </source>
</evidence>
<evidence type="ECO:0000256" key="13">
    <source>
        <dbReference type="SAM" id="MobiDB-lite"/>
    </source>
</evidence>
<evidence type="ECO:0000256" key="15">
    <source>
        <dbReference type="SAM" id="SignalP"/>
    </source>
</evidence>
<keyword evidence="8" id="KW-0249">Electron transport</keyword>
<feature type="chain" id="PRO_5041901000" description="Ubiquinol oxidase" evidence="15">
    <location>
        <begin position="21"/>
        <end position="383"/>
    </location>
</feature>
<evidence type="ECO:0000256" key="10">
    <source>
        <dbReference type="ARBA" id="ARBA00023002"/>
    </source>
</evidence>
<feature type="region of interest" description="Disordered" evidence="13">
    <location>
        <begin position="357"/>
        <end position="383"/>
    </location>
</feature>
<evidence type="ECO:0000256" key="9">
    <source>
        <dbReference type="ARBA" id="ARBA00022989"/>
    </source>
</evidence>
<evidence type="ECO:0000256" key="3">
    <source>
        <dbReference type="ARBA" id="ARBA00008388"/>
    </source>
</evidence>
<dbReference type="InterPro" id="IPR002680">
    <property type="entry name" value="AOX"/>
</dbReference>
<feature type="transmembrane region" description="Helical" evidence="14">
    <location>
        <begin position="239"/>
        <end position="257"/>
    </location>
</feature>
<dbReference type="GO" id="GO:0046872">
    <property type="term" value="F:metal ion binding"/>
    <property type="evidence" value="ECO:0007669"/>
    <property type="project" value="UniProtKB-KW"/>
</dbReference>
<accession>A0AAD2CDA7</accession>
<evidence type="ECO:0000256" key="8">
    <source>
        <dbReference type="ARBA" id="ARBA00022982"/>
    </source>
</evidence>
<keyword evidence="17" id="KW-1185">Reference proteome</keyword>